<name>A0A915N0N1_MELJA</name>
<sequence>MKKVLAHVAIDYNEWPALNEINFGILEEISSILAPLEIVTRELSSRNESISTVLPAFYALTTQLSSKNSIFATTINDGLKLRMNKYLNEK</sequence>
<dbReference type="Proteomes" id="UP000887561">
    <property type="component" value="Unplaced"/>
</dbReference>
<dbReference type="AlphaFoldDB" id="A0A915N0N1"/>
<dbReference type="WBParaSite" id="scaffold7146_cov283.g11712">
    <property type="protein sequence ID" value="scaffold7146_cov283.g11712"/>
    <property type="gene ID" value="scaffold7146_cov283.g11712"/>
</dbReference>
<organism evidence="1 2">
    <name type="scientific">Meloidogyne javanica</name>
    <name type="common">Root-knot nematode worm</name>
    <dbReference type="NCBI Taxonomy" id="6303"/>
    <lineage>
        <taxon>Eukaryota</taxon>
        <taxon>Metazoa</taxon>
        <taxon>Ecdysozoa</taxon>
        <taxon>Nematoda</taxon>
        <taxon>Chromadorea</taxon>
        <taxon>Rhabditida</taxon>
        <taxon>Tylenchina</taxon>
        <taxon>Tylenchomorpha</taxon>
        <taxon>Tylenchoidea</taxon>
        <taxon>Meloidogynidae</taxon>
        <taxon>Meloidogyninae</taxon>
        <taxon>Meloidogyne</taxon>
        <taxon>Meloidogyne incognita group</taxon>
    </lineage>
</organism>
<evidence type="ECO:0000313" key="1">
    <source>
        <dbReference type="Proteomes" id="UP000887561"/>
    </source>
</evidence>
<protein>
    <submittedName>
        <fullName evidence="2">Uncharacterized protein</fullName>
    </submittedName>
</protein>
<keyword evidence="1" id="KW-1185">Reference proteome</keyword>
<accession>A0A915N0N1</accession>
<proteinExistence type="predicted"/>
<evidence type="ECO:0000313" key="2">
    <source>
        <dbReference type="WBParaSite" id="scaffold7146_cov283.g11712"/>
    </source>
</evidence>
<reference evidence="2" key="1">
    <citation type="submission" date="2022-11" db="UniProtKB">
        <authorList>
            <consortium name="WormBaseParasite"/>
        </authorList>
    </citation>
    <scope>IDENTIFICATION</scope>
</reference>